<feature type="transmembrane region" description="Helical" evidence="1">
    <location>
        <begin position="263"/>
        <end position="280"/>
    </location>
</feature>
<dbReference type="AlphaFoldDB" id="A0A1F5HC35"/>
<feature type="transmembrane region" description="Helical" evidence="1">
    <location>
        <begin position="60"/>
        <end position="79"/>
    </location>
</feature>
<feature type="transmembrane region" description="Helical" evidence="1">
    <location>
        <begin position="311"/>
        <end position="332"/>
    </location>
</feature>
<keyword evidence="1" id="KW-0472">Membrane</keyword>
<feature type="transmembrane region" description="Helical" evidence="1">
    <location>
        <begin position="178"/>
        <end position="198"/>
    </location>
</feature>
<feature type="transmembrane region" description="Helical" evidence="1">
    <location>
        <begin position="352"/>
        <end position="374"/>
    </location>
</feature>
<keyword evidence="1" id="KW-0812">Transmembrane</keyword>
<feature type="transmembrane region" description="Helical" evidence="1">
    <location>
        <begin position="431"/>
        <end position="454"/>
    </location>
</feature>
<dbReference type="Proteomes" id="UP000176751">
    <property type="component" value="Unassembled WGS sequence"/>
</dbReference>
<reference evidence="2 3" key="1">
    <citation type="journal article" date="2016" name="Nat. Commun.">
        <title>Thousands of microbial genomes shed light on interconnected biogeochemical processes in an aquifer system.</title>
        <authorList>
            <person name="Anantharaman K."/>
            <person name="Brown C.T."/>
            <person name="Hug L.A."/>
            <person name="Sharon I."/>
            <person name="Castelle C.J."/>
            <person name="Probst A.J."/>
            <person name="Thomas B.C."/>
            <person name="Singh A."/>
            <person name="Wilkins M.J."/>
            <person name="Karaoz U."/>
            <person name="Brodie E.L."/>
            <person name="Williams K.H."/>
            <person name="Hubbard S.S."/>
            <person name="Banfield J.F."/>
        </authorList>
    </citation>
    <scope>NUCLEOTIDE SEQUENCE [LARGE SCALE GENOMIC DNA]</scope>
</reference>
<dbReference type="EMBL" id="MFCA01000025">
    <property type="protein sequence ID" value="OGE01713.1"/>
    <property type="molecule type" value="Genomic_DNA"/>
</dbReference>
<evidence type="ECO:0000313" key="2">
    <source>
        <dbReference type="EMBL" id="OGE01713.1"/>
    </source>
</evidence>
<evidence type="ECO:0008006" key="4">
    <source>
        <dbReference type="Google" id="ProtNLM"/>
    </source>
</evidence>
<keyword evidence="1" id="KW-1133">Transmembrane helix</keyword>
<dbReference type="STRING" id="1797737.A2196_02395"/>
<name>A0A1F5HC35_9BACT</name>
<feature type="transmembrane region" description="Helical" evidence="1">
    <location>
        <begin position="286"/>
        <end position="304"/>
    </location>
</feature>
<evidence type="ECO:0000313" key="3">
    <source>
        <dbReference type="Proteomes" id="UP000176751"/>
    </source>
</evidence>
<sequence>MWVLLSPALGLFVFTQLALILAFIFGVGYTSISLALLLTVVLSLFCFLKFKQEFLLKNISVLFLSTIFLVTIFFAYIWLTQTLAVSPEGFKTGGGGMYGDTALHAAYTSRLETDNFPIQNPLFAGHVLVYPFANDLLSATLKIIGLNFNLAFSLPQILFLIGFLALFYQITRKFTSDFGFLAALFILFLGWGIGALFFSKEWMVSGSSFWQFLTHDYTDNSQYNLYFHNILTGLVFPERSFLPGLFLGLFMFWNFLEYFKRQNRILLVINGVVLGALPFWHTHTFIFFLFASVIFALWLMGKNFKKAFIDFFLMSIVALVMTIPFLILFFSNHEVGQFLHTNFGWQNGNENILVFWFKNSFLTIPLAILGFILIPRNQKIFFIPAFVVFVIANFVIFQPWDWDNIKLLSWSFIFFAILMGFLLAKFAQKGIVAKIIVGFIILTSVASGSLSLALQLKNKYMIYDKADIDLADWARKNSGVDEVFLIEPTPNHPIPGLAGRLVYMGYPGHLWVHGINYQKRETENSLILAGDFTQINNLETPISYIVLSRSDLTFKIPSDIQAAYQNQKYRVVRINQ</sequence>
<feature type="transmembrane region" description="Helical" evidence="1">
    <location>
        <begin position="32"/>
        <end position="48"/>
    </location>
</feature>
<feature type="transmembrane region" description="Helical" evidence="1">
    <location>
        <begin position="143"/>
        <end position="166"/>
    </location>
</feature>
<feature type="transmembrane region" description="Helical" evidence="1">
    <location>
        <begin position="381"/>
        <end position="401"/>
    </location>
</feature>
<organism evidence="2 3">
    <name type="scientific">Candidatus Curtissbacteria bacterium RIFOXYA1_FULL_41_14</name>
    <dbReference type="NCBI Taxonomy" id="1797737"/>
    <lineage>
        <taxon>Bacteria</taxon>
        <taxon>Candidatus Curtissiibacteriota</taxon>
    </lineage>
</organism>
<feature type="transmembrane region" description="Helical" evidence="1">
    <location>
        <begin position="240"/>
        <end position="256"/>
    </location>
</feature>
<accession>A0A1F5HC35</accession>
<evidence type="ECO:0000256" key="1">
    <source>
        <dbReference type="SAM" id="Phobius"/>
    </source>
</evidence>
<proteinExistence type="predicted"/>
<feature type="transmembrane region" description="Helical" evidence="1">
    <location>
        <begin position="407"/>
        <end position="424"/>
    </location>
</feature>
<gene>
    <name evidence="2" type="ORF">A2196_02395</name>
</gene>
<protein>
    <recommendedName>
        <fullName evidence="4">Glycosyltransferase RgtA/B/C/D-like domain-containing protein</fullName>
    </recommendedName>
</protein>
<comment type="caution">
    <text evidence="2">The sequence shown here is derived from an EMBL/GenBank/DDBJ whole genome shotgun (WGS) entry which is preliminary data.</text>
</comment>